<dbReference type="GO" id="GO:0005524">
    <property type="term" value="F:ATP binding"/>
    <property type="evidence" value="ECO:0007669"/>
    <property type="project" value="UniProtKB-KW"/>
</dbReference>
<evidence type="ECO:0000256" key="7">
    <source>
        <dbReference type="ARBA" id="ARBA00022741"/>
    </source>
</evidence>
<evidence type="ECO:0000313" key="18">
    <source>
        <dbReference type="EMBL" id="QBF82060.1"/>
    </source>
</evidence>
<keyword evidence="10" id="KW-0902">Two-component regulatory system</keyword>
<evidence type="ECO:0000259" key="15">
    <source>
        <dbReference type="PROSITE" id="PS50109"/>
    </source>
</evidence>
<dbReference type="Pfam" id="PF02518">
    <property type="entry name" value="HATPase_c"/>
    <property type="match status" value="1"/>
</dbReference>
<evidence type="ECO:0000313" key="19">
    <source>
        <dbReference type="Proteomes" id="UP000291106"/>
    </source>
</evidence>
<proteinExistence type="predicted"/>
<dbReference type="CDD" id="cd17546">
    <property type="entry name" value="REC_hyHK_CKI1_RcsC-like"/>
    <property type="match status" value="1"/>
</dbReference>
<evidence type="ECO:0000259" key="16">
    <source>
        <dbReference type="PROSITE" id="PS50110"/>
    </source>
</evidence>
<dbReference type="GO" id="GO:0005886">
    <property type="term" value="C:plasma membrane"/>
    <property type="evidence" value="ECO:0007669"/>
    <property type="project" value="UniProtKB-SubCell"/>
</dbReference>
<feature type="transmembrane region" description="Helical" evidence="14">
    <location>
        <begin position="582"/>
        <end position="601"/>
    </location>
</feature>
<keyword evidence="7" id="KW-0547">Nucleotide-binding</keyword>
<dbReference type="Gene3D" id="3.40.190.10">
    <property type="entry name" value="Periplasmic binding protein-like II"/>
    <property type="match status" value="2"/>
</dbReference>
<dbReference type="Proteomes" id="UP000291106">
    <property type="component" value="Chromosome"/>
</dbReference>
<organism evidence="18 19">
    <name type="scientific">Shewanella maritima</name>
    <dbReference type="NCBI Taxonomy" id="2520507"/>
    <lineage>
        <taxon>Bacteria</taxon>
        <taxon>Pseudomonadati</taxon>
        <taxon>Pseudomonadota</taxon>
        <taxon>Gammaproteobacteria</taxon>
        <taxon>Alteromonadales</taxon>
        <taxon>Shewanellaceae</taxon>
        <taxon>Shewanella</taxon>
    </lineage>
</organism>
<feature type="domain" description="Response regulatory" evidence="16">
    <location>
        <begin position="892"/>
        <end position="1008"/>
    </location>
</feature>
<keyword evidence="11 14" id="KW-0472">Membrane</keyword>
<dbReference type="CDD" id="cd16922">
    <property type="entry name" value="HATPase_EvgS-ArcB-TorS-like"/>
    <property type="match status" value="1"/>
</dbReference>
<keyword evidence="19" id="KW-1185">Reference proteome</keyword>
<dbReference type="PROSITE" id="PS50109">
    <property type="entry name" value="HIS_KIN"/>
    <property type="match status" value="1"/>
</dbReference>
<dbReference type="FunFam" id="3.30.565.10:FF:000010">
    <property type="entry name" value="Sensor histidine kinase RcsC"/>
    <property type="match status" value="1"/>
</dbReference>
<dbReference type="SMART" id="SM00448">
    <property type="entry name" value="REC"/>
    <property type="match status" value="1"/>
</dbReference>
<dbReference type="SUPFAM" id="SSF53850">
    <property type="entry name" value="Periplasmic binding protein-like II"/>
    <property type="match status" value="1"/>
</dbReference>
<evidence type="ECO:0000256" key="8">
    <source>
        <dbReference type="ARBA" id="ARBA00022840"/>
    </source>
</evidence>
<evidence type="ECO:0000256" key="9">
    <source>
        <dbReference type="ARBA" id="ARBA00022989"/>
    </source>
</evidence>
<dbReference type="SUPFAM" id="SSF55874">
    <property type="entry name" value="ATPase domain of HSP90 chaperone/DNA topoisomerase II/histidine kinase"/>
    <property type="match status" value="1"/>
</dbReference>
<dbReference type="OrthoDB" id="9810730at2"/>
<accession>A0A411PF94</accession>
<feature type="domain" description="Histidine kinase" evidence="15">
    <location>
        <begin position="640"/>
        <end position="861"/>
    </location>
</feature>
<dbReference type="InterPro" id="IPR036890">
    <property type="entry name" value="HATPase_C_sf"/>
</dbReference>
<evidence type="ECO:0000256" key="6">
    <source>
        <dbReference type="ARBA" id="ARBA00022692"/>
    </source>
</evidence>
<dbReference type="PROSITE" id="PS50894">
    <property type="entry name" value="HPT"/>
    <property type="match status" value="1"/>
</dbReference>
<dbReference type="InterPro" id="IPR036641">
    <property type="entry name" value="HPT_dom_sf"/>
</dbReference>
<evidence type="ECO:0000256" key="4">
    <source>
        <dbReference type="ARBA" id="ARBA00022475"/>
    </source>
</evidence>
<evidence type="ECO:0000256" key="12">
    <source>
        <dbReference type="PROSITE-ProRule" id="PRU00110"/>
    </source>
</evidence>
<dbReference type="PANTHER" id="PTHR45339">
    <property type="entry name" value="HYBRID SIGNAL TRANSDUCTION HISTIDINE KINASE J"/>
    <property type="match status" value="1"/>
</dbReference>
<dbReference type="CDD" id="cd00082">
    <property type="entry name" value="HisKA"/>
    <property type="match status" value="1"/>
</dbReference>
<evidence type="ECO:0000256" key="2">
    <source>
        <dbReference type="ARBA" id="ARBA00004651"/>
    </source>
</evidence>
<dbReference type="Gene3D" id="1.10.287.130">
    <property type="match status" value="1"/>
</dbReference>
<dbReference type="InterPro" id="IPR003661">
    <property type="entry name" value="HisK_dim/P_dom"/>
</dbReference>
<keyword evidence="6 14" id="KW-0812">Transmembrane</keyword>
<dbReference type="Pfam" id="PF00497">
    <property type="entry name" value="SBP_bac_3"/>
    <property type="match status" value="1"/>
</dbReference>
<gene>
    <name evidence="18" type="ORF">EXU30_04595</name>
</gene>
<comment type="subcellular location">
    <subcellularLocation>
        <location evidence="2">Cell membrane</location>
        <topology evidence="2">Multi-pass membrane protein</topology>
    </subcellularLocation>
</comment>
<dbReference type="InterPro" id="IPR004358">
    <property type="entry name" value="Sig_transdc_His_kin-like_C"/>
</dbReference>
<name>A0A411PF94_9GAMM</name>
<dbReference type="Gene3D" id="3.30.565.10">
    <property type="entry name" value="Histidine kinase-like ATPase, C-terminal domain"/>
    <property type="match status" value="1"/>
</dbReference>
<dbReference type="InterPro" id="IPR003594">
    <property type="entry name" value="HATPase_dom"/>
</dbReference>
<dbReference type="PROSITE" id="PS50110">
    <property type="entry name" value="RESPONSE_REGULATORY"/>
    <property type="match status" value="1"/>
</dbReference>
<evidence type="ECO:0000256" key="5">
    <source>
        <dbReference type="ARBA" id="ARBA00022553"/>
    </source>
</evidence>
<keyword evidence="4" id="KW-1003">Cell membrane</keyword>
<dbReference type="InterPro" id="IPR001789">
    <property type="entry name" value="Sig_transdc_resp-reg_receiver"/>
</dbReference>
<dbReference type="Pfam" id="PF00512">
    <property type="entry name" value="HisKA"/>
    <property type="match status" value="1"/>
</dbReference>
<evidence type="ECO:0000256" key="11">
    <source>
        <dbReference type="ARBA" id="ARBA00023136"/>
    </source>
</evidence>
<feature type="modified residue" description="4-aspartylphosphate" evidence="13">
    <location>
        <position position="941"/>
    </location>
</feature>
<dbReference type="Gene3D" id="1.20.120.160">
    <property type="entry name" value="HPT domain"/>
    <property type="match status" value="1"/>
</dbReference>
<dbReference type="PANTHER" id="PTHR45339:SF1">
    <property type="entry name" value="HYBRID SIGNAL TRANSDUCTION HISTIDINE KINASE J"/>
    <property type="match status" value="1"/>
</dbReference>
<feature type="modified residue" description="Phosphohistidine" evidence="12">
    <location>
        <position position="1242"/>
    </location>
</feature>
<protein>
    <recommendedName>
        <fullName evidence="3">histidine kinase</fullName>
        <ecNumber evidence="3">2.7.13.3</ecNumber>
    </recommendedName>
</protein>
<dbReference type="Gene3D" id="3.40.50.2300">
    <property type="match status" value="1"/>
</dbReference>
<dbReference type="PRINTS" id="PR00344">
    <property type="entry name" value="BCTRLSENSOR"/>
</dbReference>
<sequence length="1304" mass="145423">MPIYTSVTTRTEPNSYSANITSIIVGGCMVNSGVKLSLKSLFLLFFSIALLNQASAYTAIEVVNKSTTTEQTGVRQTASEAIAVTSDSATNERQTDTNIIDHQQKQTFRVGIPDINDISQDYNFDYFQGIQFVKKFWQYWGKENNYHIEFVVITYAQSTDELLEKGAFDIAALTTYQPTKSERYAYSVPYFSIVPAEYVLNEAKQTGLNIGVHSPYHFNLGWSGQAIANLTTDKSSAKLLTSTEPYDVIYSWLPKQFEVELRKSQYAEQYTRVNNAKHKVFLRAKVKPENKHLLQQINTFMHGKGSKLAKDLPPSKSGSPIINGLARNLSDDLQQYIIDNPMVNYGFLTDGILPYIYVENGVAKGYIVELLQKITEKTGIEFSYHTYRNIPLLVKSLKETGDVRFVPNVIQTPERMEQFNFSTAYEPITPTLAAIADHEFTHISELEGATIAVVPGAYFTKRLRTSLSRAKFIEAQTIPEALKLVNSKQADFYLGSSINTTYYRSKLSYTNMELTQIDIGDHNYSYRFGFKKSETVLRELVNAALADMSTMDIESVRQQWINSLIIDNSNNTQYNQLYKRSLLGFGMFFGILLLLAIIFKWQLRVKASHQKELEAALVKAQQAELAAIEAGKSKTNFLAKMSHEIRTPMNGILGMTESLSYTNLSPAQTDLLDTLTGSAKHLMGLLNDVLDFSKMDADKMELELIEFNLQSILQASLDNFKYKAQSAGIALSLAIDSSKDQLFIGDPSRLMQVVNNLISNAIKFTEKGSIDIRAHIIKQQDDVFTVKIDIRDTGIGIDKTKLAGLFNPFEQAESDTTRRFGGTGLGLAICREIVEAMAGEIKVSSIIGHGSLFSIVLPLKQAELTLTEHRQNQLQPVVGPQLYSPHTLSKLSVLMAEDNPVNRKVITGQLHRLGISADVAHDGQQALDMANAKHYDLIISDCHMPNLDGFGLAAALRNDKKHDNTYLIALTADALSGSAQKCLDAGFDDYLSKPCPQDLLSQKISAVIERLDNDEQHDIQTKADPLAEFDYMDEVNLDELNTPADVNLDDFDEIDELHHQLSDFANLGQSQTEQSPYNSPALAELQDLFGDIELVSKQQTKVQSDVEQQVRAQFELDESAGVAGEPQDLKANDNIEQDEMSTLAAEFGLESIENKPDNSLEPANSLAQDTIYQANDVPRTAPSSASYSKQLFIADKLIQLSDDDTELAVDILSVFVESAPADISKLREAYDTKSSETHNIAHKIKGSLRYLAAESLVDAVTTIEQWQQITHSDEQNTLVDSFFNDLVVMLEQAQAWYQTHKVAS</sequence>
<evidence type="ECO:0000256" key="10">
    <source>
        <dbReference type="ARBA" id="ARBA00023012"/>
    </source>
</evidence>
<dbReference type="SMART" id="SM00062">
    <property type="entry name" value="PBPb"/>
    <property type="match status" value="1"/>
</dbReference>
<reference evidence="18 19" key="1">
    <citation type="submission" date="2019-02" db="EMBL/GenBank/DDBJ databases">
        <title>Shewanella sp. D4-2 isolated from Dokdo Island.</title>
        <authorList>
            <person name="Baek K."/>
        </authorList>
    </citation>
    <scope>NUCLEOTIDE SEQUENCE [LARGE SCALE GENOMIC DNA]</scope>
    <source>
        <strain evidence="18 19">D4-2</strain>
    </source>
</reference>
<feature type="domain" description="HPt" evidence="17">
    <location>
        <begin position="1204"/>
        <end position="1296"/>
    </location>
</feature>
<evidence type="ECO:0000256" key="13">
    <source>
        <dbReference type="PROSITE-ProRule" id="PRU00169"/>
    </source>
</evidence>
<dbReference type="EC" id="2.7.13.3" evidence="3"/>
<dbReference type="Pfam" id="PF01627">
    <property type="entry name" value="Hpt"/>
    <property type="match status" value="1"/>
</dbReference>
<evidence type="ECO:0000256" key="3">
    <source>
        <dbReference type="ARBA" id="ARBA00012438"/>
    </source>
</evidence>
<dbReference type="InterPro" id="IPR008207">
    <property type="entry name" value="Sig_transdc_His_kin_Hpt_dom"/>
</dbReference>
<dbReference type="SUPFAM" id="SSF47226">
    <property type="entry name" value="Histidine-containing phosphotransfer domain, HPT domain"/>
    <property type="match status" value="1"/>
</dbReference>
<comment type="catalytic activity">
    <reaction evidence="1">
        <text>ATP + protein L-histidine = ADP + protein N-phospho-L-histidine.</text>
        <dbReference type="EC" id="2.7.13.3"/>
    </reaction>
</comment>
<keyword evidence="9 14" id="KW-1133">Transmembrane helix</keyword>
<dbReference type="GO" id="GO:0000155">
    <property type="term" value="F:phosphorelay sensor kinase activity"/>
    <property type="evidence" value="ECO:0007669"/>
    <property type="project" value="InterPro"/>
</dbReference>
<dbReference type="SUPFAM" id="SSF52172">
    <property type="entry name" value="CheY-like"/>
    <property type="match status" value="1"/>
</dbReference>
<dbReference type="InterPro" id="IPR036097">
    <property type="entry name" value="HisK_dim/P_sf"/>
</dbReference>
<dbReference type="CDD" id="cd01007">
    <property type="entry name" value="PBP2_BvgS_HisK_like"/>
    <property type="match status" value="1"/>
</dbReference>
<dbReference type="InterPro" id="IPR001638">
    <property type="entry name" value="Solute-binding_3/MltF_N"/>
</dbReference>
<evidence type="ECO:0000259" key="17">
    <source>
        <dbReference type="PROSITE" id="PS50894"/>
    </source>
</evidence>
<dbReference type="CDD" id="cd00088">
    <property type="entry name" value="HPT"/>
    <property type="match status" value="1"/>
</dbReference>
<dbReference type="KEGG" id="smai:EXU30_04595"/>
<dbReference type="SMART" id="SM00388">
    <property type="entry name" value="HisKA"/>
    <property type="match status" value="1"/>
</dbReference>
<dbReference type="InterPro" id="IPR005467">
    <property type="entry name" value="His_kinase_dom"/>
</dbReference>
<evidence type="ECO:0000256" key="1">
    <source>
        <dbReference type="ARBA" id="ARBA00000085"/>
    </source>
</evidence>
<dbReference type="SUPFAM" id="SSF47384">
    <property type="entry name" value="Homodimeric domain of signal transducing histidine kinase"/>
    <property type="match status" value="1"/>
</dbReference>
<keyword evidence="8" id="KW-0067">ATP-binding</keyword>
<dbReference type="Pfam" id="PF00072">
    <property type="entry name" value="Response_reg"/>
    <property type="match status" value="1"/>
</dbReference>
<evidence type="ECO:0000256" key="14">
    <source>
        <dbReference type="SAM" id="Phobius"/>
    </source>
</evidence>
<dbReference type="SMART" id="SM00387">
    <property type="entry name" value="HATPase_c"/>
    <property type="match status" value="1"/>
</dbReference>
<dbReference type="InterPro" id="IPR011006">
    <property type="entry name" value="CheY-like_superfamily"/>
</dbReference>
<dbReference type="EMBL" id="CP036200">
    <property type="protein sequence ID" value="QBF82060.1"/>
    <property type="molecule type" value="Genomic_DNA"/>
</dbReference>
<keyword evidence="5 13" id="KW-0597">Phosphoprotein</keyword>